<protein>
    <submittedName>
        <fullName evidence="2">Uncharacterized protein</fullName>
    </submittedName>
</protein>
<dbReference type="AlphaFoldDB" id="A0A5B7KHE9"/>
<feature type="region of interest" description="Disordered" evidence="1">
    <location>
        <begin position="74"/>
        <end position="93"/>
    </location>
</feature>
<evidence type="ECO:0000313" key="2">
    <source>
        <dbReference type="EMBL" id="MPD06207.1"/>
    </source>
</evidence>
<evidence type="ECO:0000313" key="3">
    <source>
        <dbReference type="Proteomes" id="UP000324222"/>
    </source>
</evidence>
<reference evidence="2 3" key="1">
    <citation type="submission" date="2019-05" db="EMBL/GenBank/DDBJ databases">
        <title>Another draft genome of Portunus trituberculatus and its Hox gene families provides insights of decapod evolution.</title>
        <authorList>
            <person name="Jeong J.-H."/>
            <person name="Song I."/>
            <person name="Kim S."/>
            <person name="Choi T."/>
            <person name="Kim D."/>
            <person name="Ryu S."/>
            <person name="Kim W."/>
        </authorList>
    </citation>
    <scope>NUCLEOTIDE SEQUENCE [LARGE SCALE GENOMIC DNA]</scope>
    <source>
        <tissue evidence="2">Muscle</tissue>
    </source>
</reference>
<sequence>MRYFHDFHTEGSDTKVYRSLPKFTTAMMESTNRHKLRPSTHTQQGFQQSLGAAPHSGGRRRPWQRAAKRRFPKKFPRGKIPCPPATSCRGSSSCPFRPGRQYIKKFVAATPPTGTNGALIMAAAGRVVRSHKEADPIEHTIQGFIRGRDPAPRGCGLSFVAGGVPGYLFAATDLASHGITLVAPRPPPPWDYSAPPRLHCCLVCLGYKLH</sequence>
<comment type="caution">
    <text evidence="2">The sequence shown here is derived from an EMBL/GenBank/DDBJ whole genome shotgun (WGS) entry which is preliminary data.</text>
</comment>
<accession>A0A5B7KHE9</accession>
<dbReference type="Proteomes" id="UP000324222">
    <property type="component" value="Unassembled WGS sequence"/>
</dbReference>
<gene>
    <name evidence="2" type="ORF">E2C01_102001</name>
</gene>
<feature type="region of interest" description="Disordered" evidence="1">
    <location>
        <begin position="31"/>
        <end position="69"/>
    </location>
</feature>
<dbReference type="EMBL" id="VSRR010149946">
    <property type="protein sequence ID" value="MPD06207.1"/>
    <property type="molecule type" value="Genomic_DNA"/>
</dbReference>
<organism evidence="2 3">
    <name type="scientific">Portunus trituberculatus</name>
    <name type="common">Swimming crab</name>
    <name type="synonym">Neptunus trituberculatus</name>
    <dbReference type="NCBI Taxonomy" id="210409"/>
    <lineage>
        <taxon>Eukaryota</taxon>
        <taxon>Metazoa</taxon>
        <taxon>Ecdysozoa</taxon>
        <taxon>Arthropoda</taxon>
        <taxon>Crustacea</taxon>
        <taxon>Multicrustacea</taxon>
        <taxon>Malacostraca</taxon>
        <taxon>Eumalacostraca</taxon>
        <taxon>Eucarida</taxon>
        <taxon>Decapoda</taxon>
        <taxon>Pleocyemata</taxon>
        <taxon>Brachyura</taxon>
        <taxon>Eubrachyura</taxon>
        <taxon>Portunoidea</taxon>
        <taxon>Portunidae</taxon>
        <taxon>Portuninae</taxon>
        <taxon>Portunus</taxon>
    </lineage>
</organism>
<evidence type="ECO:0000256" key="1">
    <source>
        <dbReference type="SAM" id="MobiDB-lite"/>
    </source>
</evidence>
<keyword evidence="3" id="KW-1185">Reference proteome</keyword>
<feature type="compositionally biased region" description="Polar residues" evidence="1">
    <location>
        <begin position="39"/>
        <end position="50"/>
    </location>
</feature>
<feature type="compositionally biased region" description="Basic residues" evidence="1">
    <location>
        <begin position="57"/>
        <end position="69"/>
    </location>
</feature>
<proteinExistence type="predicted"/>
<name>A0A5B7KHE9_PORTR</name>